<dbReference type="Proteomes" id="UP000594454">
    <property type="component" value="Chromosome 2"/>
</dbReference>
<evidence type="ECO:0000256" key="1">
    <source>
        <dbReference type="ARBA" id="ARBA00004613"/>
    </source>
</evidence>
<dbReference type="PANTHER" id="PTHR10009:SF8">
    <property type="entry name" value="IP19120P"/>
    <property type="match status" value="1"/>
</dbReference>
<feature type="chain" id="PRO_5031293713" description="Bee-milk protein" evidence="5">
    <location>
        <begin position="19"/>
        <end position="384"/>
    </location>
</feature>
<dbReference type="OrthoDB" id="6583604at2759"/>
<dbReference type="Gene3D" id="2.120.10.30">
    <property type="entry name" value="TolB, C-terminal domain"/>
    <property type="match status" value="1"/>
</dbReference>
<gene>
    <name evidence="6" type="ORF">HERILL_LOCUS6268</name>
</gene>
<evidence type="ECO:0000256" key="5">
    <source>
        <dbReference type="SAM" id="SignalP"/>
    </source>
</evidence>
<dbReference type="InParanoid" id="A0A7R8YS80"/>
<comment type="similarity">
    <text evidence="2">Belongs to the major royal jelly protein family.</text>
</comment>
<name>A0A7R8YS80_HERIL</name>
<protein>
    <recommendedName>
        <fullName evidence="8">Bee-milk protein</fullName>
    </recommendedName>
</protein>
<dbReference type="SUPFAM" id="SSF50998">
    <property type="entry name" value="Quinoprotein alcohol dehydrogenase-like"/>
    <property type="match status" value="1"/>
</dbReference>
<dbReference type="FunFam" id="2.120.10.30:FF:000053">
    <property type="entry name" value="protein yellow"/>
    <property type="match status" value="1"/>
</dbReference>
<dbReference type="FunCoup" id="A0A7R8YS80">
    <property type="interactions" value="112"/>
</dbReference>
<dbReference type="Pfam" id="PF03022">
    <property type="entry name" value="MRJP"/>
    <property type="match status" value="1"/>
</dbReference>
<dbReference type="EMBL" id="LR899010">
    <property type="protein sequence ID" value="CAD7083296.1"/>
    <property type="molecule type" value="Genomic_DNA"/>
</dbReference>
<organism evidence="6 7">
    <name type="scientific">Hermetia illucens</name>
    <name type="common">Black soldier fly</name>
    <dbReference type="NCBI Taxonomy" id="343691"/>
    <lineage>
        <taxon>Eukaryota</taxon>
        <taxon>Metazoa</taxon>
        <taxon>Ecdysozoa</taxon>
        <taxon>Arthropoda</taxon>
        <taxon>Hexapoda</taxon>
        <taxon>Insecta</taxon>
        <taxon>Pterygota</taxon>
        <taxon>Neoptera</taxon>
        <taxon>Endopterygota</taxon>
        <taxon>Diptera</taxon>
        <taxon>Brachycera</taxon>
        <taxon>Stratiomyomorpha</taxon>
        <taxon>Stratiomyidae</taxon>
        <taxon>Hermetiinae</taxon>
        <taxon>Hermetia</taxon>
    </lineage>
</organism>
<accession>A0A7R8YS80</accession>
<reference evidence="6 7" key="1">
    <citation type="submission" date="2020-11" db="EMBL/GenBank/DDBJ databases">
        <authorList>
            <person name="Wallbank WR R."/>
            <person name="Pardo Diaz C."/>
            <person name="Kozak K."/>
            <person name="Martin S."/>
            <person name="Jiggins C."/>
            <person name="Moest M."/>
            <person name="Warren A I."/>
            <person name="Generalovic N T."/>
            <person name="Byers J.R.P. K."/>
            <person name="Montejo-Kovacevich G."/>
            <person name="Yen C E."/>
        </authorList>
    </citation>
    <scope>NUCLEOTIDE SEQUENCE [LARGE SCALE GENOMIC DNA]</scope>
</reference>
<evidence type="ECO:0000313" key="7">
    <source>
        <dbReference type="Proteomes" id="UP000594454"/>
    </source>
</evidence>
<dbReference type="PANTHER" id="PTHR10009">
    <property type="entry name" value="PROTEIN YELLOW-RELATED"/>
    <property type="match status" value="1"/>
</dbReference>
<comment type="subcellular location">
    <subcellularLocation>
        <location evidence="1">Secreted</location>
    </subcellularLocation>
</comment>
<keyword evidence="3" id="KW-0964">Secreted</keyword>
<evidence type="ECO:0000256" key="4">
    <source>
        <dbReference type="ARBA" id="ARBA00022729"/>
    </source>
</evidence>
<dbReference type="InterPro" id="IPR011042">
    <property type="entry name" value="6-blade_b-propeller_TolB-like"/>
</dbReference>
<keyword evidence="7" id="KW-1185">Reference proteome</keyword>
<sequence length="384" mass="42882">MWLLITFLTTCFGAPALAGFRTTGYGNLPTDGHYPNPPQIQWTGGYFEWPCKSTKALYKNSGKYNPKSIIATRGQIYRDEVFLALPRYKSGVPATLARTSLKPGTCHTTLVPFPCWQMQEEGNCRALQSVVDVVLDVNDILWVLDVGVVNTLETPIRRCPPKIVAFSVKTGKVLRTISLEGLAVKSSRLQYLVVDYETKTGQVFVYVSDAANRAIIVYNVQAGKGRRVILPKAVTTGCNNRDVLYIALTHKSCGSSLLYFTYLSSKKIFSIRTEFLRTGCAEGRVTDAGLKPNRMIIIGTDNGSAIFFRYEGETEVYRWDSNTCFKESNFKVIYRCQTCQLATHALADYKRGSMRVLESNFPDYMQGTVGCGAVQQITTMRGCW</sequence>
<evidence type="ECO:0008006" key="8">
    <source>
        <dbReference type="Google" id="ProtNLM"/>
    </source>
</evidence>
<dbReference type="OMA" id="MQNRVGC"/>
<evidence type="ECO:0000256" key="3">
    <source>
        <dbReference type="ARBA" id="ARBA00022525"/>
    </source>
</evidence>
<proteinExistence type="inferred from homology"/>
<dbReference type="GO" id="GO:0005576">
    <property type="term" value="C:extracellular region"/>
    <property type="evidence" value="ECO:0007669"/>
    <property type="project" value="UniProtKB-SubCell"/>
</dbReference>
<feature type="signal peptide" evidence="5">
    <location>
        <begin position="1"/>
        <end position="18"/>
    </location>
</feature>
<dbReference type="InterPro" id="IPR017996">
    <property type="entry name" value="MRJP/yellow-related"/>
</dbReference>
<keyword evidence="4 5" id="KW-0732">Signal</keyword>
<evidence type="ECO:0000256" key="2">
    <source>
        <dbReference type="ARBA" id="ARBA00009127"/>
    </source>
</evidence>
<dbReference type="InterPro" id="IPR011047">
    <property type="entry name" value="Quinoprotein_ADH-like_sf"/>
</dbReference>
<evidence type="ECO:0000313" key="6">
    <source>
        <dbReference type="EMBL" id="CAD7083296.1"/>
    </source>
</evidence>
<dbReference type="AlphaFoldDB" id="A0A7R8YS80"/>